<keyword evidence="2" id="KW-1003">Cell membrane</keyword>
<accession>A0A365P506</accession>
<evidence type="ECO:0000256" key="4">
    <source>
        <dbReference type="ARBA" id="ARBA00022679"/>
    </source>
</evidence>
<feature type="transmembrane region" description="Helical" evidence="8">
    <location>
        <begin position="253"/>
        <end position="273"/>
    </location>
</feature>
<dbReference type="InterPro" id="IPR038731">
    <property type="entry name" value="RgtA/B/C-like"/>
</dbReference>
<name>A0A365P506_9FLAO</name>
<dbReference type="InterPro" id="IPR050297">
    <property type="entry name" value="LipidA_mod_glycosyltrf_83"/>
</dbReference>
<evidence type="ECO:0000256" key="3">
    <source>
        <dbReference type="ARBA" id="ARBA00022676"/>
    </source>
</evidence>
<comment type="subcellular location">
    <subcellularLocation>
        <location evidence="1">Cell membrane</location>
        <topology evidence="1">Multi-pass membrane protein</topology>
    </subcellularLocation>
</comment>
<feature type="transmembrane region" description="Helical" evidence="8">
    <location>
        <begin position="323"/>
        <end position="342"/>
    </location>
</feature>
<evidence type="ECO:0000256" key="7">
    <source>
        <dbReference type="ARBA" id="ARBA00023136"/>
    </source>
</evidence>
<dbReference type="GO" id="GO:0009103">
    <property type="term" value="P:lipopolysaccharide biosynthetic process"/>
    <property type="evidence" value="ECO:0007669"/>
    <property type="project" value="UniProtKB-ARBA"/>
</dbReference>
<evidence type="ECO:0000256" key="2">
    <source>
        <dbReference type="ARBA" id="ARBA00022475"/>
    </source>
</evidence>
<feature type="transmembrane region" description="Helical" evidence="8">
    <location>
        <begin position="354"/>
        <end position="373"/>
    </location>
</feature>
<organism evidence="10 11">
    <name type="scientific">Flavobacterium tibetense</name>
    <dbReference type="NCBI Taxonomy" id="2233533"/>
    <lineage>
        <taxon>Bacteria</taxon>
        <taxon>Pseudomonadati</taxon>
        <taxon>Bacteroidota</taxon>
        <taxon>Flavobacteriia</taxon>
        <taxon>Flavobacteriales</taxon>
        <taxon>Flavobacteriaceae</taxon>
        <taxon>Flavobacterium</taxon>
    </lineage>
</organism>
<dbReference type="RefSeq" id="WP_113987582.1">
    <property type="nucleotide sequence ID" value="NZ_QLST01000001.1"/>
</dbReference>
<sequence length="618" mass="72329">MNIINSLKNNYWLLIILVLGSILRFYHIDFQSPWLDEIHTLNESNPDISFFDLYGAIASGEQMPPLYFYLLYFIFKIFGYTIFVARTFSALLGVFSLYSIYLLGKELVNKRVGLISAFILGVNYFHLYYSQEARPYILLTLFTIFSFYKLIIYLKKPNIKNALLYGLFAGLMINSHFFGLFTLFTQCFILLIFLILSEKTNKKTFFINSFLAGILVFILFIPAIKIFIKVTEIKEFWIPAPTIDAYTLVFREFFGNSELILCFIGVFLFFYFIKISKVKDFPISYERVVKDKEVFAFLILISWTVITILIPLVRSYLSTPMIISRYFIVVLPAIVLLLSIGLQQFKNKIIQMGLLILFLVISLVDIFVVKNYYNGVFKAQFREATSFIKENNDKLEPVVSSLDWYLPYFFNNESKNQEIIGKTLDLFVTEMYSDSTKIKPFWYLDGHGREFNPNDETLDFLNKHFYIENNYDAFQAWTKHFILLKDVPKTIDISSYKEIKQINGDLFIFNIENFEFDNDNLKVSGWAYFENQESLKTVINIVLVKEETTSALRLNTQKVNRPDVTKYFNSSYSIDHSGFQSNLDISNLDEGKYKIAIFLQNKETRKEGLIITDKEIEK</sequence>
<keyword evidence="7 8" id="KW-0472">Membrane</keyword>
<dbReference type="GO" id="GO:0005886">
    <property type="term" value="C:plasma membrane"/>
    <property type="evidence" value="ECO:0007669"/>
    <property type="project" value="UniProtKB-SubCell"/>
</dbReference>
<evidence type="ECO:0000256" key="8">
    <source>
        <dbReference type="SAM" id="Phobius"/>
    </source>
</evidence>
<reference evidence="10 11" key="1">
    <citation type="submission" date="2018-06" db="EMBL/GenBank/DDBJ databases">
        <title>Flavobacterium tibetense sp. nov., isolated from a wetland YonghuCo on Tibetan Plateau.</title>
        <authorList>
            <person name="Xing P."/>
            <person name="Phurbu D."/>
            <person name="Lu H."/>
        </authorList>
    </citation>
    <scope>NUCLEOTIDE SEQUENCE [LARGE SCALE GENOMIC DNA]</scope>
    <source>
        <strain evidence="10 11">YH5</strain>
    </source>
</reference>
<gene>
    <name evidence="10" type="ORF">DPN68_00265</name>
</gene>
<protein>
    <recommendedName>
        <fullName evidence="9">Glycosyltransferase RgtA/B/C/D-like domain-containing protein</fullName>
    </recommendedName>
</protein>
<dbReference type="EMBL" id="QLST01000001">
    <property type="protein sequence ID" value="RBA29699.1"/>
    <property type="molecule type" value="Genomic_DNA"/>
</dbReference>
<feature type="transmembrane region" description="Helical" evidence="8">
    <location>
        <begin position="12"/>
        <end position="28"/>
    </location>
</feature>
<comment type="caution">
    <text evidence="10">The sequence shown here is derived from an EMBL/GenBank/DDBJ whole genome shotgun (WGS) entry which is preliminary data.</text>
</comment>
<feature type="transmembrane region" description="Helical" evidence="8">
    <location>
        <begin position="112"/>
        <end position="129"/>
    </location>
</feature>
<feature type="transmembrane region" description="Helical" evidence="8">
    <location>
        <begin position="48"/>
        <end position="70"/>
    </location>
</feature>
<keyword evidence="5 8" id="KW-0812">Transmembrane</keyword>
<feature type="transmembrane region" description="Helical" evidence="8">
    <location>
        <begin position="166"/>
        <end position="193"/>
    </location>
</feature>
<keyword evidence="11" id="KW-1185">Reference proteome</keyword>
<keyword evidence="6 8" id="KW-1133">Transmembrane helix</keyword>
<feature type="domain" description="Glycosyltransferase RgtA/B/C/D-like" evidence="9">
    <location>
        <begin position="64"/>
        <end position="223"/>
    </location>
</feature>
<evidence type="ECO:0000259" key="9">
    <source>
        <dbReference type="Pfam" id="PF13231"/>
    </source>
</evidence>
<dbReference type="PANTHER" id="PTHR33908:SF11">
    <property type="entry name" value="MEMBRANE PROTEIN"/>
    <property type="match status" value="1"/>
</dbReference>
<feature type="transmembrane region" description="Helical" evidence="8">
    <location>
        <begin position="294"/>
        <end position="317"/>
    </location>
</feature>
<dbReference type="Pfam" id="PF13231">
    <property type="entry name" value="PMT_2"/>
    <property type="match status" value="1"/>
</dbReference>
<feature type="transmembrane region" description="Helical" evidence="8">
    <location>
        <begin position="205"/>
        <end position="228"/>
    </location>
</feature>
<feature type="transmembrane region" description="Helical" evidence="8">
    <location>
        <begin position="136"/>
        <end position="154"/>
    </location>
</feature>
<evidence type="ECO:0000256" key="6">
    <source>
        <dbReference type="ARBA" id="ARBA00022989"/>
    </source>
</evidence>
<keyword evidence="4" id="KW-0808">Transferase</keyword>
<feature type="transmembrane region" description="Helical" evidence="8">
    <location>
        <begin position="77"/>
        <end position="100"/>
    </location>
</feature>
<dbReference type="GO" id="GO:0016763">
    <property type="term" value="F:pentosyltransferase activity"/>
    <property type="evidence" value="ECO:0007669"/>
    <property type="project" value="TreeGrafter"/>
</dbReference>
<dbReference type="OrthoDB" id="5437043at2"/>
<evidence type="ECO:0000256" key="5">
    <source>
        <dbReference type="ARBA" id="ARBA00022692"/>
    </source>
</evidence>
<dbReference type="Proteomes" id="UP000253319">
    <property type="component" value="Unassembled WGS sequence"/>
</dbReference>
<keyword evidence="3" id="KW-0328">Glycosyltransferase</keyword>
<dbReference type="AlphaFoldDB" id="A0A365P506"/>
<evidence type="ECO:0000313" key="11">
    <source>
        <dbReference type="Proteomes" id="UP000253319"/>
    </source>
</evidence>
<evidence type="ECO:0000256" key="1">
    <source>
        <dbReference type="ARBA" id="ARBA00004651"/>
    </source>
</evidence>
<evidence type="ECO:0000313" key="10">
    <source>
        <dbReference type="EMBL" id="RBA29699.1"/>
    </source>
</evidence>
<dbReference type="PANTHER" id="PTHR33908">
    <property type="entry name" value="MANNOSYLTRANSFERASE YKCB-RELATED"/>
    <property type="match status" value="1"/>
</dbReference>
<proteinExistence type="predicted"/>